<dbReference type="OrthoDB" id="2534001at2759"/>
<proteinExistence type="predicted"/>
<protein>
    <submittedName>
        <fullName evidence="2">BQ2448_1532 protein</fullName>
    </submittedName>
</protein>
<feature type="compositionally biased region" description="Polar residues" evidence="1">
    <location>
        <begin position="77"/>
        <end position="86"/>
    </location>
</feature>
<evidence type="ECO:0000313" key="3">
    <source>
        <dbReference type="Proteomes" id="UP000198372"/>
    </source>
</evidence>
<dbReference type="EMBL" id="FMSP01000005">
    <property type="protein sequence ID" value="SCV70138.1"/>
    <property type="molecule type" value="Genomic_DNA"/>
</dbReference>
<feature type="compositionally biased region" description="Basic and acidic residues" evidence="1">
    <location>
        <begin position="229"/>
        <end position="239"/>
    </location>
</feature>
<dbReference type="Proteomes" id="UP000198372">
    <property type="component" value="Unassembled WGS sequence"/>
</dbReference>
<feature type="region of interest" description="Disordered" evidence="1">
    <location>
        <begin position="219"/>
        <end position="239"/>
    </location>
</feature>
<feature type="compositionally biased region" description="Polar residues" evidence="1">
    <location>
        <begin position="55"/>
        <end position="66"/>
    </location>
</feature>
<organism evidence="2 3">
    <name type="scientific">Microbotryum intermedium</name>
    <dbReference type="NCBI Taxonomy" id="269621"/>
    <lineage>
        <taxon>Eukaryota</taxon>
        <taxon>Fungi</taxon>
        <taxon>Dikarya</taxon>
        <taxon>Basidiomycota</taxon>
        <taxon>Pucciniomycotina</taxon>
        <taxon>Microbotryomycetes</taxon>
        <taxon>Microbotryales</taxon>
        <taxon>Microbotryaceae</taxon>
        <taxon>Microbotryum</taxon>
    </lineage>
</organism>
<evidence type="ECO:0000256" key="1">
    <source>
        <dbReference type="SAM" id="MobiDB-lite"/>
    </source>
</evidence>
<sequence>MPRRLSSALSNVLDLPPPQISSSAHPSSSTPNHPSQLGSTTSEDPVPRFGPLRGTVSSSPFASTSHDVYELAPEEWSSLTRSNEGPSSRRNDSTGPGNDGEDADNDDDDVGDGNELPSYTRRAPHLGRVHLPPPRQHVVTSRSKRLKLELRAPGEEHIVLMQSRPGETVKLQGKLIVRATFDLADINTSHSNADDQTLMYVLASFNFPPPKQFHKCGFESRESTAPGHGRSDDLGGRHPVTDEVTIWEDGVELYSSSQALINNQSSDPAKLQGSFEFEFELKIPAKCSGPPKALATSVRTLRPTPPSFVLSTDSDDPRAWGKGAEWAACRYYVKVTASRKGLLTPNDRLIVPIVFVPCQNEPEMSAARTAALSQGLHTPGPAVDPTGWTGKKARRDIRSGMFHATTRSWFEVVLLVPSPSKFARLSVLPFAVMIKSSDPNATTRFPLSSVSVHLVQRAYVGAQGLTNLHDTSVGRPQIEEDGPSEGTPIRRREADIDGSESQAAVWSKRFKGEIDLTRGVASSFRTVNLVIQYLVVVHVQSSPGNECEVAVPISIVSTASILPRARTGSRLSPTRNSMEMHRPAPADMPTSRSPLAAHWGGQSLADAMRTDTARNPPPDLGLPPSYVQSVGLQQ</sequence>
<feature type="region of interest" description="Disordered" evidence="1">
    <location>
        <begin position="470"/>
        <end position="500"/>
    </location>
</feature>
<keyword evidence="3" id="KW-1185">Reference proteome</keyword>
<accession>A0A238FG61</accession>
<feature type="compositionally biased region" description="Low complexity" evidence="1">
    <location>
        <begin position="20"/>
        <end position="35"/>
    </location>
</feature>
<evidence type="ECO:0000313" key="2">
    <source>
        <dbReference type="EMBL" id="SCV70138.1"/>
    </source>
</evidence>
<reference evidence="3" key="1">
    <citation type="submission" date="2016-09" db="EMBL/GenBank/DDBJ databases">
        <authorList>
            <person name="Jeantristanb JTB J.-T."/>
            <person name="Ricardo R."/>
        </authorList>
    </citation>
    <scope>NUCLEOTIDE SEQUENCE [LARGE SCALE GENOMIC DNA]</scope>
</reference>
<feature type="compositionally biased region" description="Acidic residues" evidence="1">
    <location>
        <begin position="99"/>
        <end position="112"/>
    </location>
</feature>
<feature type="region of interest" description="Disordered" evidence="1">
    <location>
        <begin position="1"/>
        <end position="142"/>
    </location>
</feature>
<gene>
    <name evidence="2" type="ORF">BQ2448_1532</name>
</gene>
<name>A0A238FG61_9BASI</name>
<dbReference type="AlphaFoldDB" id="A0A238FG61"/>
<feature type="region of interest" description="Disordered" evidence="1">
    <location>
        <begin position="566"/>
        <end position="634"/>
    </location>
</feature>